<keyword evidence="2" id="KW-1185">Reference proteome</keyword>
<sequence length="125" mass="14063">MKTTLLRKVLGFLVGLLVLAAAGVALYTWGALKFTYSTGDRVGYVQKFSKKGWLCKTWEGELAMVTLPGAIPEKFYFSVRDQGTADEINRLLGRRVYLKYVQHRGVPTTCFGETEYFVDAVKLVE</sequence>
<dbReference type="Proteomes" id="UP001162734">
    <property type="component" value="Chromosome"/>
</dbReference>
<gene>
    <name evidence="1" type="ORF">AMPC_38140</name>
</gene>
<evidence type="ECO:0000313" key="1">
    <source>
        <dbReference type="EMBL" id="BDG10701.1"/>
    </source>
</evidence>
<reference evidence="2" key="1">
    <citation type="journal article" date="2022" name="Int. J. Syst. Evol. Microbiol.">
        <title>Anaeromyxobacter oryzae sp. nov., Anaeromyxobacter diazotrophicus sp. nov. and Anaeromyxobacter paludicola sp. nov., isolated from paddy soils.</title>
        <authorList>
            <person name="Itoh H."/>
            <person name="Xu Z."/>
            <person name="Mise K."/>
            <person name="Masuda Y."/>
            <person name="Ushijima N."/>
            <person name="Hayakawa C."/>
            <person name="Shiratori Y."/>
            <person name="Senoo K."/>
        </authorList>
    </citation>
    <scope>NUCLEOTIDE SEQUENCE [LARGE SCALE GENOMIC DNA]</scope>
    <source>
        <strain evidence="2">Red630</strain>
    </source>
</reference>
<proteinExistence type="predicted"/>
<protein>
    <recommendedName>
        <fullName evidence="3">6-phosphogluconate dehydrogenase</fullName>
    </recommendedName>
</protein>
<evidence type="ECO:0000313" key="2">
    <source>
        <dbReference type="Proteomes" id="UP001162734"/>
    </source>
</evidence>
<dbReference type="EMBL" id="AP025592">
    <property type="protein sequence ID" value="BDG10701.1"/>
    <property type="molecule type" value="Genomic_DNA"/>
</dbReference>
<evidence type="ECO:0008006" key="3">
    <source>
        <dbReference type="Google" id="ProtNLM"/>
    </source>
</evidence>
<dbReference type="RefSeq" id="WP_248343205.1">
    <property type="nucleotide sequence ID" value="NZ_AP025592.1"/>
</dbReference>
<organism evidence="1 2">
    <name type="scientific">Anaeromyxobacter paludicola</name>
    <dbReference type="NCBI Taxonomy" id="2918171"/>
    <lineage>
        <taxon>Bacteria</taxon>
        <taxon>Pseudomonadati</taxon>
        <taxon>Myxococcota</taxon>
        <taxon>Myxococcia</taxon>
        <taxon>Myxococcales</taxon>
        <taxon>Cystobacterineae</taxon>
        <taxon>Anaeromyxobacteraceae</taxon>
        <taxon>Anaeromyxobacter</taxon>
    </lineage>
</organism>
<name>A0ABM7XFL6_9BACT</name>
<accession>A0ABM7XFL6</accession>